<dbReference type="EMBL" id="CADCWG010000157">
    <property type="protein sequence ID" value="CAA9559764.1"/>
    <property type="molecule type" value="Genomic_DNA"/>
</dbReference>
<organism evidence="1">
    <name type="scientific">uncultured Thermomicrobiales bacterium</name>
    <dbReference type="NCBI Taxonomy" id="1645740"/>
    <lineage>
        <taxon>Bacteria</taxon>
        <taxon>Pseudomonadati</taxon>
        <taxon>Thermomicrobiota</taxon>
        <taxon>Thermomicrobia</taxon>
        <taxon>Thermomicrobiales</taxon>
        <taxon>environmental samples</taxon>
    </lineage>
</organism>
<reference evidence="1" key="1">
    <citation type="submission" date="2020-02" db="EMBL/GenBank/DDBJ databases">
        <authorList>
            <person name="Meier V. D."/>
        </authorList>
    </citation>
    <scope>NUCLEOTIDE SEQUENCE</scope>
    <source>
        <strain evidence="1">AVDCRST_MAG49</strain>
    </source>
</reference>
<protein>
    <submittedName>
        <fullName evidence="1">Uncharacterized protein</fullName>
    </submittedName>
</protein>
<evidence type="ECO:0000313" key="1">
    <source>
        <dbReference type="EMBL" id="CAA9559764.1"/>
    </source>
</evidence>
<dbReference type="Pfam" id="PF13671">
    <property type="entry name" value="AAA_33"/>
    <property type="match status" value="1"/>
</dbReference>
<dbReference type="AlphaFoldDB" id="A0A6J4UTX4"/>
<proteinExistence type="predicted"/>
<dbReference type="InterPro" id="IPR027417">
    <property type="entry name" value="P-loop_NTPase"/>
</dbReference>
<dbReference type="Gene3D" id="3.40.50.300">
    <property type="entry name" value="P-loop containing nucleotide triphosphate hydrolases"/>
    <property type="match status" value="1"/>
</dbReference>
<sequence length="200" mass="21559">MSPMAPRSPREPIWLITGPPGAGKTSVARALLRRSPFGIHVPVDDLREWVVSGIAHPVPRWTDETGRQFALARRAAASLARIYADAGFAVVIDDVILPPDDEAAFAVPLRGYALRKVLLRPRLDVVLARNAERTTKAFDTATLEATIRALHPAMAAHRFAAAGWIVVDNSDLSLEETVDAIAERPLARSDPSGKAGTADC</sequence>
<dbReference type="SUPFAM" id="SSF52540">
    <property type="entry name" value="P-loop containing nucleoside triphosphate hydrolases"/>
    <property type="match status" value="1"/>
</dbReference>
<gene>
    <name evidence="1" type="ORF">AVDCRST_MAG49-2306</name>
</gene>
<accession>A0A6J4UTX4</accession>
<name>A0A6J4UTX4_9BACT</name>